<evidence type="ECO:0000256" key="4">
    <source>
        <dbReference type="ARBA" id="ARBA00023002"/>
    </source>
</evidence>
<evidence type="ECO:0000313" key="7">
    <source>
        <dbReference type="EMBL" id="KAJ7696958.1"/>
    </source>
</evidence>
<dbReference type="InterPro" id="IPR002938">
    <property type="entry name" value="FAD-bd"/>
</dbReference>
<dbReference type="InterPro" id="IPR036188">
    <property type="entry name" value="FAD/NAD-bd_sf"/>
</dbReference>
<protein>
    <submittedName>
        <fullName evidence="7">FAD/NAD(P)-binding domain-containing protein</fullName>
    </submittedName>
</protein>
<organism evidence="7 8">
    <name type="scientific">Mycena rosella</name>
    <name type="common">Pink bonnet</name>
    <name type="synonym">Agaricus rosellus</name>
    <dbReference type="NCBI Taxonomy" id="1033263"/>
    <lineage>
        <taxon>Eukaryota</taxon>
        <taxon>Fungi</taxon>
        <taxon>Dikarya</taxon>
        <taxon>Basidiomycota</taxon>
        <taxon>Agaricomycotina</taxon>
        <taxon>Agaricomycetes</taxon>
        <taxon>Agaricomycetidae</taxon>
        <taxon>Agaricales</taxon>
        <taxon>Marasmiineae</taxon>
        <taxon>Mycenaceae</taxon>
        <taxon>Mycena</taxon>
    </lineage>
</organism>
<sequence>MSSPTAPSKPLDVAIVGAGLGGLTAAIALRRQGHLVKVFESSLRSRDIGAAIGIPPNSMRVLETLGYSLGNLRSTEYRGVVAYNADGSKAYTATFKDQAENYGVQGCMCHRSELHDELKRLALSEEGAGVAVEIHLGTEIVDCDPEAGRFTAQTGEKYDADVIVAADGIRSTMRTIVIGHPVVAPATGLCAFRWMADASKLEGKPEFDWVLKDGISGGRLVVGQDYARRCFLYPCRDRTLINVTMMHPDKRDQDQHSWYARVTRSDVLEEYKDFGPFFQSFIALVEDPINMWQMRALPVLSTWSKGRLVLLGDAAHATLPTLGQGAAMAVEDAGALGCMLPFGTTPQQVPARLAAYQDLRKERDEFVTVESLEQATVPAKRGLFHRSEEMQDLLNGYDAIAAAQEHFKKTFVVS</sequence>
<keyword evidence="5" id="KW-0503">Monooxygenase</keyword>
<keyword evidence="4" id="KW-0560">Oxidoreductase</keyword>
<proteinExistence type="inferred from homology"/>
<comment type="caution">
    <text evidence="7">The sequence shown here is derived from an EMBL/GenBank/DDBJ whole genome shotgun (WGS) entry which is preliminary data.</text>
</comment>
<dbReference type="PANTHER" id="PTHR13789">
    <property type="entry name" value="MONOOXYGENASE"/>
    <property type="match status" value="1"/>
</dbReference>
<evidence type="ECO:0000256" key="5">
    <source>
        <dbReference type="ARBA" id="ARBA00023033"/>
    </source>
</evidence>
<dbReference type="PANTHER" id="PTHR13789:SF314">
    <property type="entry name" value="FAD-BINDING DOMAIN-CONTAINING PROTEIN"/>
    <property type="match status" value="1"/>
</dbReference>
<dbReference type="GO" id="GO:0004497">
    <property type="term" value="F:monooxygenase activity"/>
    <property type="evidence" value="ECO:0007669"/>
    <property type="project" value="UniProtKB-KW"/>
</dbReference>
<dbReference type="Pfam" id="PF01494">
    <property type="entry name" value="FAD_binding_3"/>
    <property type="match status" value="1"/>
</dbReference>
<dbReference type="Gene3D" id="3.50.50.60">
    <property type="entry name" value="FAD/NAD(P)-binding domain"/>
    <property type="match status" value="1"/>
</dbReference>
<dbReference type="SUPFAM" id="SSF51905">
    <property type="entry name" value="FAD/NAD(P)-binding domain"/>
    <property type="match status" value="1"/>
</dbReference>
<dbReference type="InterPro" id="IPR050493">
    <property type="entry name" value="FAD-dep_Monooxygenase_BioMet"/>
</dbReference>
<keyword evidence="2" id="KW-0285">Flavoprotein</keyword>
<evidence type="ECO:0000256" key="1">
    <source>
        <dbReference type="ARBA" id="ARBA00007992"/>
    </source>
</evidence>
<keyword evidence="8" id="KW-1185">Reference proteome</keyword>
<dbReference type="EMBL" id="JARKIE010000032">
    <property type="protein sequence ID" value="KAJ7696958.1"/>
    <property type="molecule type" value="Genomic_DNA"/>
</dbReference>
<comment type="similarity">
    <text evidence="1">Belongs to the paxM FAD-dependent monooxygenase family.</text>
</comment>
<feature type="domain" description="FAD-binding" evidence="6">
    <location>
        <begin position="12"/>
        <end position="365"/>
    </location>
</feature>
<dbReference type="PRINTS" id="PR00420">
    <property type="entry name" value="RNGMNOXGNASE"/>
</dbReference>
<dbReference type="Proteomes" id="UP001221757">
    <property type="component" value="Unassembled WGS sequence"/>
</dbReference>
<evidence type="ECO:0000256" key="3">
    <source>
        <dbReference type="ARBA" id="ARBA00022827"/>
    </source>
</evidence>
<reference evidence="7" key="1">
    <citation type="submission" date="2023-03" db="EMBL/GenBank/DDBJ databases">
        <title>Massive genome expansion in bonnet fungi (Mycena s.s.) driven by repeated elements and novel gene families across ecological guilds.</title>
        <authorList>
            <consortium name="Lawrence Berkeley National Laboratory"/>
            <person name="Harder C.B."/>
            <person name="Miyauchi S."/>
            <person name="Viragh M."/>
            <person name="Kuo A."/>
            <person name="Thoen E."/>
            <person name="Andreopoulos B."/>
            <person name="Lu D."/>
            <person name="Skrede I."/>
            <person name="Drula E."/>
            <person name="Henrissat B."/>
            <person name="Morin E."/>
            <person name="Kohler A."/>
            <person name="Barry K."/>
            <person name="LaButti K."/>
            <person name="Morin E."/>
            <person name="Salamov A."/>
            <person name="Lipzen A."/>
            <person name="Mereny Z."/>
            <person name="Hegedus B."/>
            <person name="Baldrian P."/>
            <person name="Stursova M."/>
            <person name="Weitz H."/>
            <person name="Taylor A."/>
            <person name="Grigoriev I.V."/>
            <person name="Nagy L.G."/>
            <person name="Martin F."/>
            <person name="Kauserud H."/>
        </authorList>
    </citation>
    <scope>NUCLEOTIDE SEQUENCE</scope>
    <source>
        <strain evidence="7">CBHHK067</strain>
    </source>
</reference>
<keyword evidence="3" id="KW-0274">FAD</keyword>
<evidence type="ECO:0000256" key="2">
    <source>
        <dbReference type="ARBA" id="ARBA00022630"/>
    </source>
</evidence>
<evidence type="ECO:0000259" key="6">
    <source>
        <dbReference type="Pfam" id="PF01494"/>
    </source>
</evidence>
<gene>
    <name evidence="7" type="ORF">B0H17DRAFT_928696</name>
</gene>
<accession>A0AAD7DPZ0</accession>
<dbReference type="GO" id="GO:0071949">
    <property type="term" value="F:FAD binding"/>
    <property type="evidence" value="ECO:0007669"/>
    <property type="project" value="InterPro"/>
</dbReference>
<dbReference type="AlphaFoldDB" id="A0AAD7DPZ0"/>
<name>A0AAD7DPZ0_MYCRO</name>
<dbReference type="SUPFAM" id="SSF54373">
    <property type="entry name" value="FAD-linked reductases, C-terminal domain"/>
    <property type="match status" value="1"/>
</dbReference>
<evidence type="ECO:0000313" key="8">
    <source>
        <dbReference type="Proteomes" id="UP001221757"/>
    </source>
</evidence>
<dbReference type="Gene3D" id="3.30.9.30">
    <property type="match status" value="1"/>
</dbReference>